<keyword evidence="2 4" id="KW-0808">Transferase</keyword>
<dbReference type="InterPro" id="IPR002155">
    <property type="entry name" value="Thiolase"/>
</dbReference>
<accession>A0ABX8C9N9</accession>
<evidence type="ECO:0000256" key="2">
    <source>
        <dbReference type="ARBA" id="ARBA00022679"/>
    </source>
</evidence>
<protein>
    <submittedName>
        <fullName evidence="7">Acetyl-CoA C-acyltransferase</fullName>
    </submittedName>
</protein>
<feature type="domain" description="Thiolase C-terminal" evidence="6">
    <location>
        <begin position="271"/>
        <end position="389"/>
    </location>
</feature>
<dbReference type="EMBL" id="CP074132">
    <property type="protein sequence ID" value="QUX31038.1"/>
    <property type="molecule type" value="Genomic_DNA"/>
</dbReference>
<dbReference type="InterPro" id="IPR020613">
    <property type="entry name" value="Thiolase_CS"/>
</dbReference>
<comment type="similarity">
    <text evidence="1 4">Belongs to the thiolase-like superfamily. Thiolase family.</text>
</comment>
<dbReference type="PANTHER" id="PTHR43853:SF2">
    <property type="entry name" value="3-OXOADIPYL-COA_3-OXO-5,6-DEHYDROSUBERYL-COA THIOLASE"/>
    <property type="match status" value="1"/>
</dbReference>
<keyword evidence="8" id="KW-1185">Reference proteome</keyword>
<sequence>MPRTARDVVFVDGVRTPFGKSGKGLYAETRADDLVVRVIRELMRRNPGLPPERVDEVAIAATTQIGDQGLTIGRSAAILAGLPRSVPGYAVDRMCAGALTAVTTSGAGIAFGAYDVVIAGGVEHMGRHPMGEGVDPNPRFLSEKLVDPSALVMGNTAENLHDRYPSITKERADAYAVRSQEKVAKAYADGRIQPDLVEVLVRSLEKGYGLATQDEPPRPGTTMESLASLKTPFRAHGNVTPGNAAGLNDGATGAILAAEDVAEELGLGTRMRLVDFSFAGVEPEVMGVGPVPATEKLFARQGISMDDVGLIEINEAFAVQVLAFLEHFGLADDDARVNPWGGAIALGHPLASSGVRLMMQLARQFAERPDVRYGLTTMCVGMGMGGTVLWENTNYEGGK</sequence>
<dbReference type="CDD" id="cd00751">
    <property type="entry name" value="thiolase"/>
    <property type="match status" value="1"/>
</dbReference>
<evidence type="ECO:0000256" key="3">
    <source>
        <dbReference type="ARBA" id="ARBA00023315"/>
    </source>
</evidence>
<dbReference type="Pfam" id="PF02803">
    <property type="entry name" value="Thiolase_C"/>
    <property type="match status" value="1"/>
</dbReference>
<dbReference type="PROSITE" id="PS00737">
    <property type="entry name" value="THIOLASE_2"/>
    <property type="match status" value="1"/>
</dbReference>
<gene>
    <name evidence="7" type="ORF">KGD83_11395</name>
</gene>
<feature type="domain" description="Thiolase N-terminal" evidence="5">
    <location>
        <begin position="8"/>
        <end position="260"/>
    </location>
</feature>
<evidence type="ECO:0000313" key="7">
    <source>
        <dbReference type="EMBL" id="QUX31038.1"/>
    </source>
</evidence>
<evidence type="ECO:0000256" key="4">
    <source>
        <dbReference type="RuleBase" id="RU003557"/>
    </source>
</evidence>
<dbReference type="InterPro" id="IPR050215">
    <property type="entry name" value="Thiolase-like_sf_Thiolase"/>
</dbReference>
<name>A0ABX8C9N9_9ACTN</name>
<evidence type="ECO:0000259" key="6">
    <source>
        <dbReference type="Pfam" id="PF02803"/>
    </source>
</evidence>
<dbReference type="InterPro" id="IPR020617">
    <property type="entry name" value="Thiolase_C"/>
</dbReference>
<dbReference type="RefSeq" id="WP_212643741.1">
    <property type="nucleotide sequence ID" value="NZ_CP074132.1"/>
</dbReference>
<dbReference type="InterPro" id="IPR020616">
    <property type="entry name" value="Thiolase_N"/>
</dbReference>
<dbReference type="InterPro" id="IPR016039">
    <property type="entry name" value="Thiolase-like"/>
</dbReference>
<proteinExistence type="inferred from homology"/>
<dbReference type="NCBIfam" id="TIGR01930">
    <property type="entry name" value="AcCoA-C-Actrans"/>
    <property type="match status" value="1"/>
</dbReference>
<dbReference type="Proteomes" id="UP000678016">
    <property type="component" value="Chromosome"/>
</dbReference>
<evidence type="ECO:0000259" key="5">
    <source>
        <dbReference type="Pfam" id="PF00108"/>
    </source>
</evidence>
<dbReference type="SUPFAM" id="SSF53901">
    <property type="entry name" value="Thiolase-like"/>
    <property type="match status" value="2"/>
</dbReference>
<dbReference type="Gene3D" id="3.40.47.10">
    <property type="match status" value="1"/>
</dbReference>
<dbReference type="PIRSF" id="PIRSF000429">
    <property type="entry name" value="Ac-CoA_Ac_transf"/>
    <property type="match status" value="1"/>
</dbReference>
<organism evidence="7 8">
    <name type="scientific">Nocardiopsis akebiae</name>
    <dbReference type="NCBI Taxonomy" id="2831968"/>
    <lineage>
        <taxon>Bacteria</taxon>
        <taxon>Bacillati</taxon>
        <taxon>Actinomycetota</taxon>
        <taxon>Actinomycetes</taxon>
        <taxon>Streptosporangiales</taxon>
        <taxon>Nocardiopsidaceae</taxon>
        <taxon>Nocardiopsis</taxon>
    </lineage>
</organism>
<reference evidence="8" key="1">
    <citation type="submission" date="2021-05" db="EMBL/GenBank/DDBJ databases">
        <title>Direct Submission.</title>
        <authorList>
            <person name="Li K."/>
            <person name="Gao J."/>
        </authorList>
    </citation>
    <scope>NUCLEOTIDE SEQUENCE [LARGE SCALE GENOMIC DNA]</scope>
    <source>
        <strain evidence="8">HDS12</strain>
    </source>
</reference>
<keyword evidence="3 4" id="KW-0012">Acyltransferase</keyword>
<dbReference type="Pfam" id="PF00108">
    <property type="entry name" value="Thiolase_N"/>
    <property type="match status" value="1"/>
</dbReference>
<evidence type="ECO:0000313" key="8">
    <source>
        <dbReference type="Proteomes" id="UP000678016"/>
    </source>
</evidence>
<dbReference type="PANTHER" id="PTHR43853">
    <property type="entry name" value="3-KETOACYL-COA THIOLASE, PEROXISOMAL"/>
    <property type="match status" value="1"/>
</dbReference>
<evidence type="ECO:0000256" key="1">
    <source>
        <dbReference type="ARBA" id="ARBA00010982"/>
    </source>
</evidence>